<feature type="domain" description="Post-transcriptional regulator MKT1 C-terminal" evidence="3">
    <location>
        <begin position="495"/>
        <end position="710"/>
    </location>
</feature>
<name>A0A9W8A5Y0_9FUNG</name>
<reference evidence="5" key="1">
    <citation type="submission" date="2022-07" db="EMBL/GenBank/DDBJ databases">
        <title>Phylogenomic reconstructions and comparative analyses of Kickxellomycotina fungi.</title>
        <authorList>
            <person name="Reynolds N.K."/>
            <person name="Stajich J.E."/>
            <person name="Barry K."/>
            <person name="Grigoriev I.V."/>
            <person name="Crous P."/>
            <person name="Smith M.E."/>
        </authorList>
    </citation>
    <scope>NUCLEOTIDE SEQUENCE</scope>
    <source>
        <strain evidence="5">NBRC 100468</strain>
    </source>
</reference>
<evidence type="ECO:0000313" key="5">
    <source>
        <dbReference type="EMBL" id="KAJ1921768.1"/>
    </source>
</evidence>
<dbReference type="Pfam" id="PF12247">
    <property type="entry name" value="MKT1_N"/>
    <property type="match status" value="1"/>
</dbReference>
<dbReference type="InterPro" id="IPR022039">
    <property type="entry name" value="MKT1_C"/>
</dbReference>
<gene>
    <name evidence="5" type="ORF">H4219_000501</name>
</gene>
<dbReference type="SUPFAM" id="SSF88723">
    <property type="entry name" value="PIN domain-like"/>
    <property type="match status" value="1"/>
</dbReference>
<organism evidence="5 6">
    <name type="scientific">Mycoemilia scoparia</name>
    <dbReference type="NCBI Taxonomy" id="417184"/>
    <lineage>
        <taxon>Eukaryota</taxon>
        <taxon>Fungi</taxon>
        <taxon>Fungi incertae sedis</taxon>
        <taxon>Zoopagomycota</taxon>
        <taxon>Kickxellomycotina</taxon>
        <taxon>Kickxellomycetes</taxon>
        <taxon>Kickxellales</taxon>
        <taxon>Kickxellaceae</taxon>
        <taxon>Mycoemilia</taxon>
    </lineage>
</organism>
<evidence type="ECO:0008006" key="7">
    <source>
        <dbReference type="Google" id="ProtNLM"/>
    </source>
</evidence>
<dbReference type="CDD" id="cd09902">
    <property type="entry name" value="H3TH_MKT1"/>
    <property type="match status" value="1"/>
</dbReference>
<dbReference type="InterPro" id="IPR037314">
    <property type="entry name" value="MKT1_H3TH"/>
</dbReference>
<dbReference type="GO" id="GO:0003730">
    <property type="term" value="F:mRNA 3'-UTR binding"/>
    <property type="evidence" value="ECO:0007669"/>
    <property type="project" value="TreeGrafter"/>
</dbReference>
<proteinExistence type="inferred from homology"/>
<dbReference type="GO" id="GO:0006417">
    <property type="term" value="P:regulation of translation"/>
    <property type="evidence" value="ECO:0007669"/>
    <property type="project" value="UniProtKB-KW"/>
</dbReference>
<dbReference type="AlphaFoldDB" id="A0A9W8A5Y0"/>
<dbReference type="OrthoDB" id="17262at2759"/>
<dbReference type="PANTHER" id="PTHR11081">
    <property type="entry name" value="FLAP ENDONUCLEASE FAMILY MEMBER"/>
    <property type="match status" value="1"/>
</dbReference>
<evidence type="ECO:0000256" key="1">
    <source>
        <dbReference type="ARBA" id="ARBA00022845"/>
    </source>
</evidence>
<evidence type="ECO:0000259" key="3">
    <source>
        <dbReference type="Pfam" id="PF12246"/>
    </source>
</evidence>
<dbReference type="InterPro" id="IPR029060">
    <property type="entry name" value="PIN-like_dom_sf"/>
</dbReference>
<keyword evidence="1" id="KW-0810">Translation regulation</keyword>
<dbReference type="EMBL" id="JANBPU010000003">
    <property type="protein sequence ID" value="KAJ1921768.1"/>
    <property type="molecule type" value="Genomic_DNA"/>
</dbReference>
<feature type="domain" description="Post-transcriptional regulator MKT1 N-terminal" evidence="4">
    <location>
        <begin position="305"/>
        <end position="394"/>
    </location>
</feature>
<comment type="similarity">
    <text evidence="2">Belongs to the XPG/RAD2 endonuclease family.</text>
</comment>
<dbReference type="InterPro" id="IPR006084">
    <property type="entry name" value="XPG/Rad2"/>
</dbReference>
<keyword evidence="6" id="KW-1185">Reference proteome</keyword>
<sequence length="714" mass="81366">MPIRHFDIYLKERRLRQTTSLNALKGTSLGIDGQVWLKTIMSSLHVGSCVGIGGLPFNLKSQIEAHLKLFKKYDITPIIIFSGITLMRRDKPFSTEDYRPNKRTMGWNSLKNENQAQALDIWAQSKSIHLTDLIPAVMRILESNSIEFIRAPYSSLGQIEYLYNHRKQPIHAIYGSSDLFMFNIDSVITNIDFEKETFGWVTRYSILSDLRVSKEQFLDICIMAGFEWCPTFPVVDKVSFTFKDVHDLIKMHYSGYNVMQTYFDDPDVKRLKYIECYSRAYCAIKHHLVLRDDGVVSPLNASNAPNDLHEVFGYRLPDQFYYLMSRGIVHPHLFNPLNSGSILEYPPLDNGESIEYRTFITTSLLKLNAQVYGLYTNHLHSFYMNRKINVKTWFDPQKDYAVRHSEAPKELLEPVVIKNPQGQTTDDKDKNLIELAQACTSHGQTPKPDEKLDTLKDIHDTLSLTILRNIGLLDLNKISGQPEKTILDSVKNADQLSIPVGESLVLALTLIKEGVLTSKSWSVTYDKPKQRSSETDNENAYIRLISRTASLLPVDSKPVPWEGPFDRDLLAFNSAARTLNRTLGNMGEATILSLLLSQKTNLSVLKGENPTLKNLLPFQRDLHSALGTMIKFYLTQRTINSKQIKTQQILNDLQNQTPTVNDILANLKQAMTFFQMVAALVKQSETENKASWSIPSNVCEEFEAASTWLNNHKL</sequence>
<evidence type="ECO:0000313" key="6">
    <source>
        <dbReference type="Proteomes" id="UP001150538"/>
    </source>
</evidence>
<accession>A0A9W8A5Y0</accession>
<evidence type="ECO:0000256" key="2">
    <source>
        <dbReference type="ARBA" id="ARBA00024023"/>
    </source>
</evidence>
<dbReference type="PANTHER" id="PTHR11081:SF32">
    <property type="entry name" value="POST-TRANSCRIPTIONAL REGULATOR MKT1"/>
    <property type="match status" value="1"/>
</dbReference>
<dbReference type="Gene3D" id="3.40.50.1010">
    <property type="entry name" value="5'-nuclease"/>
    <property type="match status" value="1"/>
</dbReference>
<dbReference type="Pfam" id="PF12246">
    <property type="entry name" value="MKT1_C"/>
    <property type="match status" value="1"/>
</dbReference>
<protein>
    <recommendedName>
        <fullName evidence="7">XPG N-terminal domain-containing protein</fullName>
    </recommendedName>
</protein>
<dbReference type="InterPro" id="IPR022040">
    <property type="entry name" value="MKT1_N"/>
</dbReference>
<evidence type="ECO:0000259" key="4">
    <source>
        <dbReference type="Pfam" id="PF12247"/>
    </source>
</evidence>
<dbReference type="Proteomes" id="UP001150538">
    <property type="component" value="Unassembled WGS sequence"/>
</dbReference>
<dbReference type="PRINTS" id="PR00853">
    <property type="entry name" value="XPGRADSUPER"/>
</dbReference>
<dbReference type="CDD" id="cd09858">
    <property type="entry name" value="PIN_MKT1"/>
    <property type="match status" value="1"/>
</dbReference>
<comment type="caution">
    <text evidence="5">The sequence shown here is derived from an EMBL/GenBank/DDBJ whole genome shotgun (WGS) entry which is preliminary data.</text>
</comment>